<comment type="function">
    <text evidence="6">Specifically methylates the N4 position of cytidine in position 1402 (C1402) of 16S rRNA.</text>
</comment>
<keyword evidence="2 6" id="KW-0698">rRNA processing</keyword>
<dbReference type="RefSeq" id="WP_380155570.1">
    <property type="nucleotide sequence ID" value="NZ_JBHMDM010000013.1"/>
</dbReference>
<evidence type="ECO:0000256" key="1">
    <source>
        <dbReference type="ARBA" id="ARBA00010396"/>
    </source>
</evidence>
<comment type="caution">
    <text evidence="6">Lacks conserved residue(s) required for the propagation of feature annotation.</text>
</comment>
<name>A0ABV5LXR3_9ACTN</name>
<dbReference type="InterPro" id="IPR023397">
    <property type="entry name" value="SAM-dep_MeTrfase_MraW_recog"/>
</dbReference>
<reference evidence="8 9" key="1">
    <citation type="submission" date="2024-09" db="EMBL/GenBank/DDBJ databases">
        <authorList>
            <person name="Sun Q."/>
            <person name="Mori K."/>
        </authorList>
    </citation>
    <scope>NUCLEOTIDE SEQUENCE [LARGE SCALE GENOMIC DNA]</scope>
    <source>
        <strain evidence="8 9">TISTR 1856</strain>
    </source>
</reference>
<feature type="region of interest" description="Disordered" evidence="7">
    <location>
        <begin position="340"/>
        <end position="398"/>
    </location>
</feature>
<dbReference type="PANTHER" id="PTHR11265">
    <property type="entry name" value="S-ADENOSYL-METHYLTRANSFERASE MRAW"/>
    <property type="match status" value="1"/>
</dbReference>
<keyword evidence="3 6" id="KW-0489">Methyltransferase</keyword>
<evidence type="ECO:0000256" key="6">
    <source>
        <dbReference type="HAMAP-Rule" id="MF_01007"/>
    </source>
</evidence>
<feature type="binding site" evidence="6">
    <location>
        <position position="128"/>
    </location>
    <ligand>
        <name>S-adenosyl-L-methionine</name>
        <dbReference type="ChEBI" id="CHEBI:59789"/>
    </ligand>
</feature>
<keyword evidence="5 6" id="KW-0949">S-adenosyl-L-methionine</keyword>
<keyword evidence="4 6" id="KW-0808">Transferase</keyword>
<feature type="compositionally biased region" description="Low complexity" evidence="7">
    <location>
        <begin position="1"/>
        <end position="22"/>
    </location>
</feature>
<feature type="compositionally biased region" description="Basic and acidic residues" evidence="7">
    <location>
        <begin position="373"/>
        <end position="390"/>
    </location>
</feature>
<dbReference type="InterPro" id="IPR029063">
    <property type="entry name" value="SAM-dependent_MTases_sf"/>
</dbReference>
<evidence type="ECO:0000256" key="7">
    <source>
        <dbReference type="SAM" id="MobiDB-lite"/>
    </source>
</evidence>
<dbReference type="Gene3D" id="1.10.150.170">
    <property type="entry name" value="Putative methyltransferase TM0872, insert domain"/>
    <property type="match status" value="1"/>
</dbReference>
<evidence type="ECO:0000313" key="8">
    <source>
        <dbReference type="EMBL" id="MFB9378883.1"/>
    </source>
</evidence>
<evidence type="ECO:0000256" key="3">
    <source>
        <dbReference type="ARBA" id="ARBA00022603"/>
    </source>
</evidence>
<accession>A0ABV5LXR3</accession>
<dbReference type="Pfam" id="PF01795">
    <property type="entry name" value="Methyltransf_5"/>
    <property type="match status" value="1"/>
</dbReference>
<dbReference type="HAMAP" id="MF_01007">
    <property type="entry name" value="16SrRNA_methyltr_H"/>
    <property type="match status" value="1"/>
</dbReference>
<evidence type="ECO:0000256" key="2">
    <source>
        <dbReference type="ARBA" id="ARBA00022552"/>
    </source>
</evidence>
<feature type="binding site" evidence="6">
    <location>
        <position position="135"/>
    </location>
    <ligand>
        <name>S-adenosyl-L-methionine</name>
        <dbReference type="ChEBI" id="CHEBI:59789"/>
    </ligand>
</feature>
<dbReference type="SUPFAM" id="SSF81799">
    <property type="entry name" value="Putative methyltransferase TM0872, insert domain"/>
    <property type="match status" value="1"/>
</dbReference>
<dbReference type="EMBL" id="JBHMDM010000013">
    <property type="protein sequence ID" value="MFB9378883.1"/>
    <property type="molecule type" value="Genomic_DNA"/>
</dbReference>
<dbReference type="Proteomes" id="UP001589748">
    <property type="component" value="Unassembled WGS sequence"/>
</dbReference>
<evidence type="ECO:0000256" key="4">
    <source>
        <dbReference type="ARBA" id="ARBA00022679"/>
    </source>
</evidence>
<proteinExistence type="inferred from homology"/>
<keyword evidence="9" id="KW-1185">Reference proteome</keyword>
<evidence type="ECO:0000256" key="5">
    <source>
        <dbReference type="ARBA" id="ARBA00022691"/>
    </source>
</evidence>
<dbReference type="SUPFAM" id="SSF53335">
    <property type="entry name" value="S-adenosyl-L-methionine-dependent methyltransferases"/>
    <property type="match status" value="1"/>
</dbReference>
<feature type="binding site" evidence="6">
    <location>
        <begin position="61"/>
        <end position="63"/>
    </location>
    <ligand>
        <name>S-adenosyl-L-methionine</name>
        <dbReference type="ChEBI" id="CHEBI:59789"/>
    </ligand>
</feature>
<feature type="region of interest" description="Disordered" evidence="7">
    <location>
        <begin position="1"/>
        <end position="26"/>
    </location>
</feature>
<keyword evidence="6" id="KW-0963">Cytoplasm</keyword>
<comment type="catalytic activity">
    <reaction evidence="6">
        <text>cytidine(1402) in 16S rRNA + S-adenosyl-L-methionine = N(4)-methylcytidine(1402) in 16S rRNA + S-adenosyl-L-homocysteine + H(+)</text>
        <dbReference type="Rhea" id="RHEA:42928"/>
        <dbReference type="Rhea" id="RHEA-COMP:10286"/>
        <dbReference type="Rhea" id="RHEA-COMP:10287"/>
        <dbReference type="ChEBI" id="CHEBI:15378"/>
        <dbReference type="ChEBI" id="CHEBI:57856"/>
        <dbReference type="ChEBI" id="CHEBI:59789"/>
        <dbReference type="ChEBI" id="CHEBI:74506"/>
        <dbReference type="ChEBI" id="CHEBI:82748"/>
        <dbReference type="EC" id="2.1.1.199"/>
    </reaction>
</comment>
<protein>
    <recommendedName>
        <fullName evidence="6">Ribosomal RNA small subunit methyltransferase H</fullName>
        <ecNumber evidence="6">2.1.1.199</ecNumber>
    </recommendedName>
    <alternativeName>
        <fullName evidence="6">16S rRNA m(4)C1402 methyltransferase</fullName>
    </alternativeName>
    <alternativeName>
        <fullName evidence="6">rRNA (cytosine-N(4)-)-methyltransferase RsmH</fullName>
    </alternativeName>
</protein>
<comment type="similarity">
    <text evidence="1 6">Belongs to the methyltransferase superfamily. RsmH family.</text>
</comment>
<dbReference type="GO" id="GO:0032259">
    <property type="term" value="P:methylation"/>
    <property type="evidence" value="ECO:0007669"/>
    <property type="project" value="UniProtKB-KW"/>
</dbReference>
<dbReference type="Gene3D" id="3.40.50.150">
    <property type="entry name" value="Vaccinia Virus protein VP39"/>
    <property type="match status" value="1"/>
</dbReference>
<dbReference type="PANTHER" id="PTHR11265:SF0">
    <property type="entry name" value="12S RRNA N4-METHYLCYTIDINE METHYLTRANSFERASE"/>
    <property type="match status" value="1"/>
</dbReference>
<sequence>MASGTSAAPAGPDPAAGAGTPAERPAQERHVPILLERCTEVLAPSLAHEGAVSVDATLGMGGHAEALLDRFPRLRLVGVDRDPQALALAGTRLARFGERVTLVHAVSDDLPDVLDDLGLDVVDAVFFDLGVSSLQLDEVDRGFSYARDAPLDMRMDQTRGITAADVLNTYSHGDLARILKNYGEERFAGRIASAIVREREREEFRSSARLVELVRANVPAATRRTGGNPAKRTFQALRIEVNDELAVVQRSLRSAFSRLAPSGRLAVLTFHSLEDRIAKTVLRELSTSSAPPDLPVVPVDALPPGELLLRGGVTADDVELAENPRAASARLRAVLRRPLDDFEGRNGSPGSLRDPRGPSRDRGRRRTVTDGPGRPDDPHRTRNDRDRRTGGTDGRTQG</sequence>
<dbReference type="GO" id="GO:0008168">
    <property type="term" value="F:methyltransferase activity"/>
    <property type="evidence" value="ECO:0007669"/>
    <property type="project" value="UniProtKB-KW"/>
</dbReference>
<comment type="caution">
    <text evidence="8">The sequence shown here is derived from an EMBL/GenBank/DDBJ whole genome shotgun (WGS) entry which is preliminary data.</text>
</comment>
<comment type="subcellular location">
    <subcellularLocation>
        <location evidence="6">Cytoplasm</location>
    </subcellularLocation>
</comment>
<dbReference type="NCBIfam" id="TIGR00006">
    <property type="entry name" value="16S rRNA (cytosine(1402)-N(4))-methyltransferase RsmH"/>
    <property type="match status" value="1"/>
</dbReference>
<dbReference type="EC" id="2.1.1.199" evidence="6"/>
<evidence type="ECO:0000313" key="9">
    <source>
        <dbReference type="Proteomes" id="UP001589748"/>
    </source>
</evidence>
<dbReference type="InterPro" id="IPR002903">
    <property type="entry name" value="RsmH"/>
</dbReference>
<feature type="binding site" evidence="6">
    <location>
        <position position="80"/>
    </location>
    <ligand>
        <name>S-adenosyl-L-methionine</name>
        <dbReference type="ChEBI" id="CHEBI:59789"/>
    </ligand>
</feature>
<gene>
    <name evidence="6 8" type="primary">rsmH</name>
    <name evidence="8" type="ORF">ACFFVI_18140</name>
</gene>
<organism evidence="8 9">
    <name type="scientific">Kineococcus gynurae</name>
    <dbReference type="NCBI Taxonomy" id="452979"/>
    <lineage>
        <taxon>Bacteria</taxon>
        <taxon>Bacillati</taxon>
        <taxon>Actinomycetota</taxon>
        <taxon>Actinomycetes</taxon>
        <taxon>Kineosporiales</taxon>
        <taxon>Kineosporiaceae</taxon>
        <taxon>Kineococcus</taxon>
    </lineage>
</organism>